<accession>A0A6J1EVJ2</accession>
<proteinExistence type="predicted"/>
<evidence type="ECO:0000256" key="1">
    <source>
        <dbReference type="SAM" id="Phobius"/>
    </source>
</evidence>
<dbReference type="RefSeq" id="XP_022929890.1">
    <property type="nucleotide sequence ID" value="XM_023074122.1"/>
</dbReference>
<keyword evidence="1" id="KW-0812">Transmembrane</keyword>
<keyword evidence="1" id="KW-0472">Membrane</keyword>
<gene>
    <name evidence="3" type="primary">LOC111436087</name>
</gene>
<protein>
    <submittedName>
        <fullName evidence="3">Probable protein S-acyltransferase 12</fullName>
    </submittedName>
</protein>
<dbReference type="AlphaFoldDB" id="A0A6J1EVJ2"/>
<name>A0A6J1EVJ2_CUCMO</name>
<keyword evidence="1" id="KW-1133">Transmembrane helix</keyword>
<dbReference type="KEGG" id="cmos:111436087"/>
<feature type="transmembrane region" description="Helical" evidence="1">
    <location>
        <begin position="6"/>
        <end position="24"/>
    </location>
</feature>
<dbReference type="GeneID" id="111436087"/>
<dbReference type="Proteomes" id="UP000504609">
    <property type="component" value="Unplaced"/>
</dbReference>
<keyword evidence="2" id="KW-1185">Reference proteome</keyword>
<reference evidence="3" key="1">
    <citation type="submission" date="2025-08" db="UniProtKB">
        <authorList>
            <consortium name="RefSeq"/>
        </authorList>
    </citation>
    <scope>IDENTIFICATION</scope>
    <source>
        <tissue evidence="3">Young leaves</tissue>
    </source>
</reference>
<evidence type="ECO:0000313" key="2">
    <source>
        <dbReference type="Proteomes" id="UP000504609"/>
    </source>
</evidence>
<sequence length="131" mass="15249">MEVINSFRFLGYFMNVVLLCGSTMRLTYLPPAPRKLYTFLETTMDTLVLLPSFIEVLDEAKSLSSSPANLVIIFLVLVLNLAFALSLFWFVVMHASPLMSNPLSIEVVDHYPRMRLKKKFCPWKCRNRRWK</sequence>
<evidence type="ECO:0000313" key="3">
    <source>
        <dbReference type="RefSeq" id="XP_022929890.1"/>
    </source>
</evidence>
<feature type="transmembrane region" description="Helical" evidence="1">
    <location>
        <begin position="70"/>
        <end position="92"/>
    </location>
</feature>
<organism evidence="2 3">
    <name type="scientific">Cucurbita moschata</name>
    <name type="common">Winter crookneck squash</name>
    <name type="synonym">Cucurbita pepo var. moschata</name>
    <dbReference type="NCBI Taxonomy" id="3662"/>
    <lineage>
        <taxon>Eukaryota</taxon>
        <taxon>Viridiplantae</taxon>
        <taxon>Streptophyta</taxon>
        <taxon>Embryophyta</taxon>
        <taxon>Tracheophyta</taxon>
        <taxon>Spermatophyta</taxon>
        <taxon>Magnoliopsida</taxon>
        <taxon>eudicotyledons</taxon>
        <taxon>Gunneridae</taxon>
        <taxon>Pentapetalae</taxon>
        <taxon>rosids</taxon>
        <taxon>fabids</taxon>
        <taxon>Cucurbitales</taxon>
        <taxon>Cucurbitaceae</taxon>
        <taxon>Cucurbiteae</taxon>
        <taxon>Cucurbita</taxon>
    </lineage>
</organism>